<dbReference type="Proteomes" id="UP000052008">
    <property type="component" value="Unassembled WGS sequence"/>
</dbReference>
<accession>A0A0S7WNB6</accession>
<name>A0A0S7WNB6_UNCT6</name>
<dbReference type="EMBL" id="LIZS01000104">
    <property type="protein sequence ID" value="KPJ51687.1"/>
    <property type="molecule type" value="Genomic_DNA"/>
</dbReference>
<reference evidence="1 2" key="1">
    <citation type="journal article" date="2015" name="Microbiome">
        <title>Genomic resolution of linkages in carbon, nitrogen, and sulfur cycling among widespread estuary sediment bacteria.</title>
        <authorList>
            <person name="Baker B.J."/>
            <person name="Lazar C.S."/>
            <person name="Teske A.P."/>
            <person name="Dick G.J."/>
        </authorList>
    </citation>
    <scope>NUCLEOTIDE SEQUENCE [LARGE SCALE GENOMIC DNA]</scope>
    <source>
        <strain evidence="1">DG_24</strain>
    </source>
</reference>
<comment type="caution">
    <text evidence="1">The sequence shown here is derived from an EMBL/GenBank/DDBJ whole genome shotgun (WGS) entry which is preliminary data.</text>
</comment>
<protein>
    <submittedName>
        <fullName evidence="1">Uncharacterized protein</fullName>
    </submittedName>
</protein>
<organism evidence="1 2">
    <name type="scientific">candidate division TA06 bacterium DG_24</name>
    <dbReference type="NCBI Taxonomy" id="1703770"/>
    <lineage>
        <taxon>Bacteria</taxon>
        <taxon>Bacteria division TA06</taxon>
    </lineage>
</organism>
<evidence type="ECO:0000313" key="1">
    <source>
        <dbReference type="EMBL" id="KPJ51687.1"/>
    </source>
</evidence>
<evidence type="ECO:0000313" key="2">
    <source>
        <dbReference type="Proteomes" id="UP000052008"/>
    </source>
</evidence>
<gene>
    <name evidence="1" type="ORF">AMJ39_09500</name>
</gene>
<dbReference type="STRING" id="1703770.AMJ39_09500"/>
<proteinExistence type="predicted"/>
<dbReference type="AlphaFoldDB" id="A0A0S7WNB6"/>
<sequence length="158" mass="17809">MLRKPLLGFDVYSPLSEEWFAKHTIQFADRAARGITKTTEKRIKKTLVDGWRAGEDMHKLTTRVQGVFDEGRRFRAERIARKETIQANNISAIETYKELGVEQSELIGCTPGCPECDAVIAQCPVSHEKAMELEAGLHPNHIGSWVPVIPEGWEPPIE</sequence>